<keyword evidence="8" id="KW-1185">Reference proteome</keyword>
<name>A0A1Q9EMM3_SYMMI</name>
<dbReference type="PANTHER" id="PTHR43826">
    <property type="entry name" value="GLUCOSE-6-PHOSPHATE EXCHANGER SLC37A4"/>
    <property type="match status" value="1"/>
</dbReference>
<feature type="transmembrane region" description="Helical" evidence="5">
    <location>
        <begin position="493"/>
        <end position="513"/>
    </location>
</feature>
<dbReference type="GO" id="GO:0016020">
    <property type="term" value="C:membrane"/>
    <property type="evidence" value="ECO:0007669"/>
    <property type="project" value="UniProtKB-ARBA"/>
</dbReference>
<dbReference type="InterPro" id="IPR020846">
    <property type="entry name" value="MFS_dom"/>
</dbReference>
<reference evidence="7 8" key="1">
    <citation type="submission" date="2016-02" db="EMBL/GenBank/DDBJ databases">
        <title>Genome analysis of coral dinoflagellate symbionts highlights evolutionary adaptations to a symbiotic lifestyle.</title>
        <authorList>
            <person name="Aranda M."/>
            <person name="Li Y."/>
            <person name="Liew Y.J."/>
            <person name="Baumgarten S."/>
            <person name="Simakov O."/>
            <person name="Wilson M."/>
            <person name="Piel J."/>
            <person name="Ashoor H."/>
            <person name="Bougouffa S."/>
            <person name="Bajic V.B."/>
            <person name="Ryu T."/>
            <person name="Ravasi T."/>
            <person name="Bayer T."/>
            <person name="Micklem G."/>
            <person name="Kim H."/>
            <person name="Bhak J."/>
            <person name="Lajeunesse T.C."/>
            <person name="Voolstra C.R."/>
        </authorList>
    </citation>
    <scope>NUCLEOTIDE SEQUENCE [LARGE SCALE GENOMIC DNA]</scope>
    <source>
        <strain evidence="7 8">CCMP2467</strain>
    </source>
</reference>
<dbReference type="InterPro" id="IPR011701">
    <property type="entry name" value="MFS"/>
</dbReference>
<sequence length="616" mass="68381">MCAFWPGKADRDLALVDAIWQWLQDHTCVDRDKVFVAGFSWGATFALNMACQRSQYFLASAPIEPSSPLPKMDCPSARPVSIMSFGGTMDGWVDFQQLAVILETRAQHAGCKDRAVKRLSATVNCTTWSSCDGGHFFQDCAVDGMDHSTPGKLKPDQTSFVRPQSDVDWTKRTFEKFSLFLDTSDLLFYGHPTVEELEWKEQYWPPPKLYDHQYIRKSETLRGAEPRSGDLEDHQAMRMLRKVGPMVFLRGIISTAFRDGTFGLCFSLRKFFQGSGPEPTSPAHDFCVAVLFAAAGTTLSAPFNYVRNMAYAESLKVGMERWPDKTRFWRRHMGTLWHGAVQQESVWASAKFLQARMQLGWGTARVAFGMALTDFVYNDWAAPRFESADEAPSSSAEPAVVEDSSEKVWASLLQNRFLWCMAAMHFFIYFIRQGVLNWAHFYIMDEFGVPALEATARVSGFELGGLLGCIVSGQVSDWLISRYPKRGAAGLRAQVMIAYSLLAAAAVFCLWVVPPLAVFQWLAMAAFGFAIYGPQTLITMTGVETVPCKAAATAGGLLAYPAQLGSMCAGLPFALLVQEYGWGGFFPSLIILSMVSAVVIIPGWNTPSYRQAHLAA</sequence>
<evidence type="ECO:0000259" key="6">
    <source>
        <dbReference type="PROSITE" id="PS50850"/>
    </source>
</evidence>
<dbReference type="OrthoDB" id="3639251at2759"/>
<keyword evidence="4 5" id="KW-0472">Membrane</keyword>
<dbReference type="GO" id="GO:0035435">
    <property type="term" value="P:phosphate ion transmembrane transport"/>
    <property type="evidence" value="ECO:0007669"/>
    <property type="project" value="TreeGrafter"/>
</dbReference>
<dbReference type="Gene3D" id="1.20.1250.20">
    <property type="entry name" value="MFS general substrate transporter like domains"/>
    <property type="match status" value="1"/>
</dbReference>
<dbReference type="Pfam" id="PF07690">
    <property type="entry name" value="MFS_1"/>
    <property type="match status" value="1"/>
</dbReference>
<feature type="transmembrane region" description="Helical" evidence="5">
    <location>
        <begin position="519"/>
        <end position="538"/>
    </location>
</feature>
<dbReference type="GO" id="GO:0012505">
    <property type="term" value="C:endomembrane system"/>
    <property type="evidence" value="ECO:0007669"/>
    <property type="project" value="UniProtKB-SubCell"/>
</dbReference>
<protein>
    <submittedName>
        <fullName evidence="7">Putative hexose phosphate transport protein</fullName>
    </submittedName>
</protein>
<feature type="transmembrane region" description="Helical" evidence="5">
    <location>
        <begin position="580"/>
        <end position="601"/>
    </location>
</feature>
<evidence type="ECO:0000256" key="3">
    <source>
        <dbReference type="ARBA" id="ARBA00022989"/>
    </source>
</evidence>
<dbReference type="GO" id="GO:0061513">
    <property type="term" value="F:glucose 6-phosphate:phosphate antiporter activity"/>
    <property type="evidence" value="ECO:0007669"/>
    <property type="project" value="TreeGrafter"/>
</dbReference>
<dbReference type="PROSITE" id="PS50850">
    <property type="entry name" value="MFS"/>
    <property type="match status" value="1"/>
</dbReference>
<dbReference type="SUPFAM" id="SSF53474">
    <property type="entry name" value="alpha/beta-Hydrolases"/>
    <property type="match status" value="1"/>
</dbReference>
<dbReference type="PANTHER" id="PTHR43826:SF3">
    <property type="entry name" value="GLUCOSE-6-PHOSPHATE EXCHANGER SLC37A4"/>
    <property type="match status" value="1"/>
</dbReference>
<evidence type="ECO:0000313" key="8">
    <source>
        <dbReference type="Proteomes" id="UP000186817"/>
    </source>
</evidence>
<evidence type="ECO:0000256" key="4">
    <source>
        <dbReference type="ARBA" id="ARBA00023136"/>
    </source>
</evidence>
<evidence type="ECO:0000256" key="5">
    <source>
        <dbReference type="SAM" id="Phobius"/>
    </source>
</evidence>
<comment type="subcellular location">
    <subcellularLocation>
        <location evidence="1">Endomembrane system</location>
        <topology evidence="1">Multi-pass membrane protein</topology>
    </subcellularLocation>
</comment>
<feature type="transmembrane region" description="Helical" evidence="5">
    <location>
        <begin position="550"/>
        <end position="574"/>
    </location>
</feature>
<dbReference type="SUPFAM" id="SSF103473">
    <property type="entry name" value="MFS general substrate transporter"/>
    <property type="match status" value="1"/>
</dbReference>
<dbReference type="EMBL" id="LSRX01000112">
    <property type="protein sequence ID" value="OLQ08693.1"/>
    <property type="molecule type" value="Genomic_DNA"/>
</dbReference>
<evidence type="ECO:0000256" key="1">
    <source>
        <dbReference type="ARBA" id="ARBA00004127"/>
    </source>
</evidence>
<comment type="caution">
    <text evidence="7">The sequence shown here is derived from an EMBL/GenBank/DDBJ whole genome shotgun (WGS) entry which is preliminary data.</text>
</comment>
<accession>A0A1Q9EMM3</accession>
<feature type="domain" description="Major facilitator superfamily (MFS) profile" evidence="6">
    <location>
        <begin position="418"/>
        <end position="616"/>
    </location>
</feature>
<gene>
    <name evidence="7" type="primary">uhpC</name>
    <name evidence="7" type="ORF">AK812_SmicGene7798</name>
</gene>
<dbReference type="AlphaFoldDB" id="A0A1Q9EMM3"/>
<dbReference type="Gene3D" id="3.40.50.1820">
    <property type="entry name" value="alpha/beta hydrolase"/>
    <property type="match status" value="1"/>
</dbReference>
<evidence type="ECO:0000256" key="2">
    <source>
        <dbReference type="ARBA" id="ARBA00022692"/>
    </source>
</evidence>
<proteinExistence type="predicted"/>
<dbReference type="InterPro" id="IPR029058">
    <property type="entry name" value="AB_hydrolase_fold"/>
</dbReference>
<keyword evidence="3 5" id="KW-1133">Transmembrane helix</keyword>
<evidence type="ECO:0000313" key="7">
    <source>
        <dbReference type="EMBL" id="OLQ08693.1"/>
    </source>
</evidence>
<dbReference type="InterPro" id="IPR051337">
    <property type="entry name" value="OPA_Antiporter"/>
</dbReference>
<dbReference type="Proteomes" id="UP000186817">
    <property type="component" value="Unassembled WGS sequence"/>
</dbReference>
<organism evidence="7 8">
    <name type="scientific">Symbiodinium microadriaticum</name>
    <name type="common">Dinoflagellate</name>
    <name type="synonym">Zooxanthella microadriatica</name>
    <dbReference type="NCBI Taxonomy" id="2951"/>
    <lineage>
        <taxon>Eukaryota</taxon>
        <taxon>Sar</taxon>
        <taxon>Alveolata</taxon>
        <taxon>Dinophyceae</taxon>
        <taxon>Suessiales</taxon>
        <taxon>Symbiodiniaceae</taxon>
        <taxon>Symbiodinium</taxon>
    </lineage>
</organism>
<keyword evidence="2 5" id="KW-0812">Transmembrane</keyword>
<feature type="transmembrane region" description="Helical" evidence="5">
    <location>
        <begin position="417"/>
        <end position="443"/>
    </location>
</feature>
<dbReference type="InterPro" id="IPR036259">
    <property type="entry name" value="MFS_trans_sf"/>
</dbReference>